<keyword evidence="1" id="KW-0472">Membrane</keyword>
<dbReference type="Pfam" id="PF01381">
    <property type="entry name" value="HTH_3"/>
    <property type="match status" value="1"/>
</dbReference>
<comment type="caution">
    <text evidence="3">The sequence shown here is derived from an EMBL/GenBank/DDBJ whole genome shotgun (WGS) entry which is preliminary data.</text>
</comment>
<gene>
    <name evidence="3" type="ORF">FHS68_003736</name>
</gene>
<keyword evidence="1" id="KW-0812">Transmembrane</keyword>
<keyword evidence="1" id="KW-1133">Transmembrane helix</keyword>
<dbReference type="PROSITE" id="PS50943">
    <property type="entry name" value="HTH_CROC1"/>
    <property type="match status" value="1"/>
</dbReference>
<evidence type="ECO:0000313" key="3">
    <source>
        <dbReference type="EMBL" id="NIJ54554.1"/>
    </source>
</evidence>
<protein>
    <submittedName>
        <fullName evidence="3">Transcriptional regulator with XRE-family HTH domain</fullName>
    </submittedName>
</protein>
<dbReference type="EMBL" id="JAASQJ010000003">
    <property type="protein sequence ID" value="NIJ54554.1"/>
    <property type="molecule type" value="Genomic_DNA"/>
</dbReference>
<accession>A0ABX0UR03</accession>
<evidence type="ECO:0000259" key="2">
    <source>
        <dbReference type="PROSITE" id="PS50943"/>
    </source>
</evidence>
<feature type="domain" description="HTH cro/C1-type" evidence="2">
    <location>
        <begin position="24"/>
        <end position="83"/>
    </location>
</feature>
<dbReference type="InterPro" id="IPR001387">
    <property type="entry name" value="Cro/C1-type_HTH"/>
</dbReference>
<feature type="transmembrane region" description="Helical" evidence="1">
    <location>
        <begin position="106"/>
        <end position="125"/>
    </location>
</feature>
<evidence type="ECO:0000256" key="1">
    <source>
        <dbReference type="SAM" id="Phobius"/>
    </source>
</evidence>
<dbReference type="Proteomes" id="UP001179181">
    <property type="component" value="Unassembled WGS sequence"/>
</dbReference>
<dbReference type="SUPFAM" id="SSF47413">
    <property type="entry name" value="lambda repressor-like DNA-binding domains"/>
    <property type="match status" value="1"/>
</dbReference>
<dbReference type="Gene3D" id="1.10.260.40">
    <property type="entry name" value="lambda repressor-like DNA-binding domains"/>
    <property type="match status" value="1"/>
</dbReference>
<sequence length="157" mass="17675">MALSGLSLGMVMELNKKNKIARRVRESRAAKGLTQLELSDMNGISLRSIQRIENGEVQPRLYTVKVLAEHLDFVTEPFELEDAIVPLVKTIDKPEVVRRTNKTQKIILTIGVASVIVLLVSAYIFQSPTFPETAFEAALLWAAVAIFYTMIVFLIWR</sequence>
<dbReference type="SMART" id="SM00530">
    <property type="entry name" value="HTH_XRE"/>
    <property type="match status" value="1"/>
</dbReference>
<proteinExistence type="predicted"/>
<reference evidence="3 4" key="1">
    <citation type="submission" date="2020-03" db="EMBL/GenBank/DDBJ databases">
        <title>Genomic Encyclopedia of Type Strains, Phase IV (KMG-IV): sequencing the most valuable type-strain genomes for metagenomic binning, comparative biology and taxonomic classification.</title>
        <authorList>
            <person name="Goeker M."/>
        </authorList>
    </citation>
    <scope>NUCLEOTIDE SEQUENCE [LARGE SCALE GENOMIC DNA]</scope>
    <source>
        <strain evidence="3 4">DSM 102865</strain>
    </source>
</reference>
<dbReference type="CDD" id="cd00093">
    <property type="entry name" value="HTH_XRE"/>
    <property type="match status" value="1"/>
</dbReference>
<dbReference type="InterPro" id="IPR010982">
    <property type="entry name" value="Lambda_DNA-bd_dom_sf"/>
</dbReference>
<name>A0ABX0UR03_9BACT</name>
<keyword evidence="4" id="KW-1185">Reference proteome</keyword>
<evidence type="ECO:0000313" key="4">
    <source>
        <dbReference type="Proteomes" id="UP001179181"/>
    </source>
</evidence>
<feature type="transmembrane region" description="Helical" evidence="1">
    <location>
        <begin position="137"/>
        <end position="156"/>
    </location>
</feature>
<organism evidence="3 4">
    <name type="scientific">Dyadobacter arcticus</name>
    <dbReference type="NCBI Taxonomy" id="1078754"/>
    <lineage>
        <taxon>Bacteria</taxon>
        <taxon>Pseudomonadati</taxon>
        <taxon>Bacteroidota</taxon>
        <taxon>Cytophagia</taxon>
        <taxon>Cytophagales</taxon>
        <taxon>Spirosomataceae</taxon>
        <taxon>Dyadobacter</taxon>
    </lineage>
</organism>